<comment type="similarity">
    <text evidence="1">Belongs to the PPP4R2 family.</text>
</comment>
<name>A0A9N6WS50_9CRUS</name>
<feature type="compositionally biased region" description="Polar residues" evidence="2">
    <location>
        <begin position="256"/>
        <end position="265"/>
    </location>
</feature>
<reference evidence="3" key="1">
    <citation type="submission" date="2021-04" db="EMBL/GenBank/DDBJ databases">
        <authorList>
            <person name="Cornetti L."/>
        </authorList>
    </citation>
    <scope>NUCLEOTIDE SEQUENCE</scope>
</reference>
<evidence type="ECO:0000313" key="3">
    <source>
        <dbReference type="EMBL" id="CAG4642749.1"/>
    </source>
</evidence>
<dbReference type="GO" id="GO:0005634">
    <property type="term" value="C:nucleus"/>
    <property type="evidence" value="ECO:0007669"/>
    <property type="project" value="TreeGrafter"/>
</dbReference>
<dbReference type="Pfam" id="PF09184">
    <property type="entry name" value="PPP4R2"/>
    <property type="match status" value="1"/>
</dbReference>
<protein>
    <submittedName>
        <fullName evidence="3">EOG090X0BWU</fullName>
    </submittedName>
</protein>
<gene>
    <name evidence="3" type="primary">EOG090X0BWU</name>
</gene>
<dbReference type="GO" id="GO:0030289">
    <property type="term" value="C:protein phosphatase 4 complex"/>
    <property type="evidence" value="ECO:0007669"/>
    <property type="project" value="InterPro"/>
</dbReference>
<feature type="compositionally biased region" description="Basic and acidic residues" evidence="2">
    <location>
        <begin position="215"/>
        <end position="229"/>
    </location>
</feature>
<dbReference type="InterPro" id="IPR015267">
    <property type="entry name" value="PPP4R2"/>
</dbReference>
<feature type="compositionally biased region" description="Basic and acidic residues" evidence="2">
    <location>
        <begin position="238"/>
        <end position="248"/>
    </location>
</feature>
<evidence type="ECO:0000256" key="2">
    <source>
        <dbReference type="SAM" id="MobiDB-lite"/>
    </source>
</evidence>
<feature type="compositionally biased region" description="Basic and acidic residues" evidence="2">
    <location>
        <begin position="364"/>
        <end position="378"/>
    </location>
</feature>
<dbReference type="GO" id="GO:0005737">
    <property type="term" value="C:cytoplasm"/>
    <property type="evidence" value="ECO:0007669"/>
    <property type="project" value="TreeGrafter"/>
</dbReference>
<feature type="region of interest" description="Disordered" evidence="2">
    <location>
        <begin position="184"/>
        <end position="410"/>
    </location>
</feature>
<dbReference type="PANTHER" id="PTHR16487">
    <property type="entry name" value="PPP4R2-RELATED PROTEIN"/>
    <property type="match status" value="1"/>
</dbReference>
<feature type="compositionally biased region" description="Low complexity" evidence="2">
    <location>
        <begin position="379"/>
        <end position="395"/>
    </location>
</feature>
<dbReference type="PANTHER" id="PTHR16487:SF0">
    <property type="entry name" value="PROTEIN PHOSPHATASE 4 REGULATORY SUBUNIT 2-RELATED"/>
    <property type="match status" value="1"/>
</dbReference>
<dbReference type="GO" id="GO:0019888">
    <property type="term" value="F:protein phosphatase regulator activity"/>
    <property type="evidence" value="ECO:0007669"/>
    <property type="project" value="InterPro"/>
</dbReference>
<accession>A0A9N6WS50</accession>
<organism evidence="3">
    <name type="scientific">Evadne anonyx</name>
    <dbReference type="NCBI Taxonomy" id="141404"/>
    <lineage>
        <taxon>Eukaryota</taxon>
        <taxon>Metazoa</taxon>
        <taxon>Ecdysozoa</taxon>
        <taxon>Arthropoda</taxon>
        <taxon>Crustacea</taxon>
        <taxon>Branchiopoda</taxon>
        <taxon>Diplostraca</taxon>
        <taxon>Cladocera</taxon>
        <taxon>Onychopoda</taxon>
        <taxon>Podonidae</taxon>
        <taxon>Evadne</taxon>
    </lineage>
</organism>
<evidence type="ECO:0000256" key="1">
    <source>
        <dbReference type="ARBA" id="ARBA00009207"/>
    </source>
</evidence>
<sequence>MRLHPQCCPNGPRVFIFCPVEKYEQQKTAEIPKLLEEYITHLAKTGDTLFPWSKVRGVLRHKLEIVIAAFREVCPIENVPPCPNVEPFNYETMKDKILEQFDSFAYAPFTIQRLCELLCAPRKHYKRTDKFMRGIEKNLLVVSTVDPEQNRKRSRSTSLAQPLMNGIIEVHVGQNRASLMTFGKSNQATSPAPVDSVPAYDADSGISDTEDEDKLTDKPLETEASKEELPVAPSEPIVVKEDSDKMTEETSEAAPSENTTIPTTSAEEDTASKNLDVDVEDIAAKPTEEEPLESNAVATVIEVTPEVKEAPIDKKRPLEEDNDDETENNRDAKQPRFFSPDKSSEAQVSEAVTEESEAVAEVSEESKSTDDLPEEKATIAEAAAAEVTATATETESATEAETETEPATVN</sequence>
<proteinExistence type="inferred from homology"/>
<dbReference type="EMBL" id="OC986094">
    <property type="protein sequence ID" value="CAG4642749.1"/>
    <property type="molecule type" value="Genomic_DNA"/>
</dbReference>
<feature type="compositionally biased region" description="Basic and acidic residues" evidence="2">
    <location>
        <begin position="305"/>
        <end position="319"/>
    </location>
</feature>
<dbReference type="AlphaFoldDB" id="A0A9N6WS50"/>